<proteinExistence type="inferred from homology"/>
<dbReference type="InterPro" id="IPR014637">
    <property type="entry name" value="SNX5/SNX6/SNX32"/>
</dbReference>
<feature type="compositionally biased region" description="Polar residues" evidence="5">
    <location>
        <begin position="19"/>
        <end position="30"/>
    </location>
</feature>
<dbReference type="InterPro" id="IPR001683">
    <property type="entry name" value="PX_dom"/>
</dbReference>
<comment type="similarity">
    <text evidence="1 4">Belongs to the sorting nexin family.</text>
</comment>
<dbReference type="PANTHER" id="PTHR45850:SF1">
    <property type="entry name" value="SORTING NEXIN 6, ISOFORM B"/>
    <property type="match status" value="1"/>
</dbReference>
<dbReference type="FunFam" id="3.30.1520.10:FF:000001">
    <property type="entry name" value="Sorting nexin"/>
    <property type="match status" value="1"/>
</dbReference>
<keyword evidence="3 4" id="KW-0653">Protein transport</keyword>
<keyword evidence="8" id="KW-1185">Reference proteome</keyword>
<dbReference type="FunFam" id="1.20.1270.60:FF:000008">
    <property type="entry name" value="Sorting nexin"/>
    <property type="match status" value="1"/>
</dbReference>
<gene>
    <name evidence="7" type="ORF">EB796_018343</name>
</gene>
<dbReference type="CDD" id="cd07621">
    <property type="entry name" value="BAR_SNX5_6"/>
    <property type="match status" value="1"/>
</dbReference>
<evidence type="ECO:0000313" key="7">
    <source>
        <dbReference type="EMBL" id="KAF6023349.1"/>
    </source>
</evidence>
<dbReference type="CDD" id="cd06892">
    <property type="entry name" value="PX_SNX5_like"/>
    <property type="match status" value="1"/>
</dbReference>
<evidence type="ECO:0000256" key="1">
    <source>
        <dbReference type="ARBA" id="ARBA00010883"/>
    </source>
</evidence>
<dbReference type="Gene3D" id="3.30.1520.10">
    <property type="entry name" value="Phox-like domain"/>
    <property type="match status" value="1"/>
</dbReference>
<evidence type="ECO:0000256" key="2">
    <source>
        <dbReference type="ARBA" id="ARBA00022448"/>
    </source>
</evidence>
<reference evidence="7" key="1">
    <citation type="submission" date="2020-06" db="EMBL/GenBank/DDBJ databases">
        <title>Draft genome of Bugula neritina, a colonial animal packing powerful symbionts and potential medicines.</title>
        <authorList>
            <person name="Rayko M."/>
        </authorList>
    </citation>
    <scope>NUCLEOTIDE SEQUENCE [LARGE SCALE GENOMIC DNA]</scope>
    <source>
        <strain evidence="7">Kwan_BN1</strain>
    </source>
</reference>
<comment type="caution">
    <text evidence="7">The sequence shown here is derived from an EMBL/GenBank/DDBJ whole genome shotgun (WGS) entry which is preliminary data.</text>
</comment>
<sequence length="408" mass="46964">MDDMMEDAPLHDPEPQKGRTATNTSVDLNADSSLEIDISDALSEKDKVKFTVHTKTTLPAFEKPEFSVVRLHEEFAWLHDRFVENEEYAGVIIPPPPPRPDFDASREKLQRLSEGEGAMTKEEFTKMKQELEAEYLATFKKTVAMHEVFLQRIASHAKLREDVNFRVFLKYEEDLCARSKNKKEKFSGFISALTKKADETLILSGQKDSDEFFEKEKQFLVEYHSKLAAATGKADRATRCQKDVADVYIKLSTGFVTLSTIENTELDKLLCKVAECFEKTRKLEGRMASDFDLKLSDLLRYYTNDTRAALDLLYRRSRALANFEHSNKALDKARQKNKDVANAEATQQSMSEKFEKISEVAREELAAFKTRRIVHFRKNLMEMAELQIKHAKAQVQLYKMCLNVIKED</sequence>
<dbReference type="InterPro" id="IPR036871">
    <property type="entry name" value="PX_dom_sf"/>
</dbReference>
<evidence type="ECO:0000313" key="8">
    <source>
        <dbReference type="Proteomes" id="UP000593567"/>
    </source>
</evidence>
<dbReference type="GO" id="GO:0015031">
    <property type="term" value="P:protein transport"/>
    <property type="evidence" value="ECO:0007669"/>
    <property type="project" value="UniProtKB-KW"/>
</dbReference>
<dbReference type="OrthoDB" id="9976382at2759"/>
<evidence type="ECO:0000256" key="3">
    <source>
        <dbReference type="ARBA" id="ARBA00022927"/>
    </source>
</evidence>
<evidence type="ECO:0000256" key="4">
    <source>
        <dbReference type="PIRNR" id="PIRNR036924"/>
    </source>
</evidence>
<feature type="domain" description="PX" evidence="6">
    <location>
        <begin position="28"/>
        <end position="175"/>
    </location>
</feature>
<feature type="region of interest" description="Disordered" evidence="5">
    <location>
        <begin position="1"/>
        <end position="30"/>
    </location>
</feature>
<dbReference type="EMBL" id="VXIV02002728">
    <property type="protein sequence ID" value="KAF6023349.1"/>
    <property type="molecule type" value="Genomic_DNA"/>
</dbReference>
<dbReference type="AlphaFoldDB" id="A0A7J7JAS4"/>
<dbReference type="Pfam" id="PF09325">
    <property type="entry name" value="Vps5"/>
    <property type="match status" value="1"/>
</dbReference>
<dbReference type="PIRSF" id="PIRSF036924">
    <property type="entry name" value="Snx5_Snx6"/>
    <property type="match status" value="1"/>
</dbReference>
<keyword evidence="2 4" id="KW-0813">Transport</keyword>
<dbReference type="InterPro" id="IPR015404">
    <property type="entry name" value="Vps5_C"/>
</dbReference>
<dbReference type="SUPFAM" id="SSF64268">
    <property type="entry name" value="PX domain"/>
    <property type="match status" value="1"/>
</dbReference>
<dbReference type="Proteomes" id="UP000593567">
    <property type="component" value="Unassembled WGS sequence"/>
</dbReference>
<accession>A0A7J7JAS4</accession>
<dbReference type="GO" id="GO:0035091">
    <property type="term" value="F:phosphatidylinositol binding"/>
    <property type="evidence" value="ECO:0007669"/>
    <property type="project" value="UniProtKB-UniRule"/>
</dbReference>
<name>A0A7J7JAS4_BUGNE</name>
<dbReference type="Gene3D" id="1.20.1270.60">
    <property type="entry name" value="Arfaptin homology (AH) domain/BAR domain"/>
    <property type="match status" value="1"/>
</dbReference>
<comment type="function">
    <text evidence="4">Involved in several stages of intracellular trafficking.</text>
</comment>
<dbReference type="Pfam" id="PF00787">
    <property type="entry name" value="PX"/>
    <property type="match status" value="1"/>
</dbReference>
<dbReference type="GO" id="GO:0005768">
    <property type="term" value="C:endosome"/>
    <property type="evidence" value="ECO:0007669"/>
    <property type="project" value="UniProtKB-ARBA"/>
</dbReference>
<dbReference type="PANTHER" id="PTHR45850">
    <property type="entry name" value="SORTING NEXIN FAMILY MEMBER"/>
    <property type="match status" value="1"/>
</dbReference>
<dbReference type="PROSITE" id="PS50195">
    <property type="entry name" value="PX"/>
    <property type="match status" value="1"/>
</dbReference>
<protein>
    <recommendedName>
        <fullName evidence="4">Sorting nexin</fullName>
    </recommendedName>
</protein>
<organism evidence="7 8">
    <name type="scientific">Bugula neritina</name>
    <name type="common">Brown bryozoan</name>
    <name type="synonym">Sertularia neritina</name>
    <dbReference type="NCBI Taxonomy" id="10212"/>
    <lineage>
        <taxon>Eukaryota</taxon>
        <taxon>Metazoa</taxon>
        <taxon>Spiralia</taxon>
        <taxon>Lophotrochozoa</taxon>
        <taxon>Bryozoa</taxon>
        <taxon>Gymnolaemata</taxon>
        <taxon>Cheilostomatida</taxon>
        <taxon>Flustrina</taxon>
        <taxon>Buguloidea</taxon>
        <taxon>Bugulidae</taxon>
        <taxon>Bugula</taxon>
    </lineage>
</organism>
<feature type="compositionally biased region" description="Basic and acidic residues" evidence="5">
    <location>
        <begin position="8"/>
        <end position="17"/>
    </location>
</feature>
<dbReference type="InterPro" id="IPR027267">
    <property type="entry name" value="AH/BAR_dom_sf"/>
</dbReference>
<evidence type="ECO:0000256" key="5">
    <source>
        <dbReference type="SAM" id="MobiDB-lite"/>
    </source>
</evidence>
<evidence type="ECO:0000259" key="6">
    <source>
        <dbReference type="PROSITE" id="PS50195"/>
    </source>
</evidence>